<evidence type="ECO:0000256" key="2">
    <source>
        <dbReference type="ARBA" id="ARBA00022475"/>
    </source>
</evidence>
<evidence type="ECO:0000256" key="3">
    <source>
        <dbReference type="ARBA" id="ARBA00022500"/>
    </source>
</evidence>
<keyword evidence="4 10" id="KW-0812">Transmembrane</keyword>
<keyword evidence="7 9" id="KW-0807">Transducer</keyword>
<feature type="domain" description="Methyl-accepting transducer" evidence="11">
    <location>
        <begin position="400"/>
        <end position="657"/>
    </location>
</feature>
<dbReference type="SUPFAM" id="SSF103190">
    <property type="entry name" value="Sensory domain-like"/>
    <property type="match status" value="1"/>
</dbReference>
<evidence type="ECO:0000256" key="1">
    <source>
        <dbReference type="ARBA" id="ARBA00004651"/>
    </source>
</evidence>
<keyword evidence="5 10" id="KW-1133">Transmembrane helix</keyword>
<evidence type="ECO:0000313" key="13">
    <source>
        <dbReference type="EMBL" id="KIS24607.1"/>
    </source>
</evidence>
<dbReference type="CDD" id="cd12912">
    <property type="entry name" value="PDC2_MCP_like"/>
    <property type="match status" value="1"/>
</dbReference>
<evidence type="ECO:0000256" key="10">
    <source>
        <dbReference type="SAM" id="Phobius"/>
    </source>
</evidence>
<dbReference type="OrthoDB" id="9814363at2"/>
<dbReference type="GO" id="GO:0007165">
    <property type="term" value="P:signal transduction"/>
    <property type="evidence" value="ECO:0007669"/>
    <property type="project" value="UniProtKB-KW"/>
</dbReference>
<dbReference type="RefSeq" id="WP_003484221.1">
    <property type="nucleotide sequence ID" value="NZ_JXSU01000007.1"/>
</dbReference>
<dbReference type="SUPFAM" id="SSF58104">
    <property type="entry name" value="Methyl-accepting chemotaxis protein (MCP) signaling domain"/>
    <property type="match status" value="1"/>
</dbReference>
<sequence>MKVKNIVQKSIFAKMMLYILTAVLVVFLASGIFLELKTKDIVTKMNYEHLLTEAKAASNQNNEFFKKNEVLVRQMATNQDIIKLMKGVKTRDKVRSHPDYKDVINSLQQIKKMDKNLATVWIGLQDASYLVTQDQWDSPTNWIIKEKSWYKEALKLKPGEVLYTEPYVDSVTGKMVISVIQVVYDEKGTSLGAVAIDVLLDELPSIMEKYKIGKSGFVFLISKKGELVYHPVKEMILKNNMTKEKGEMGDIGRNMVAQKQGTGMYSYKNNHKYVGYYPISSNGWSVAAVIDQSEFNEKVSMVRKLLIISYALGGIIIAALIFLVGKAIVKPIKSLEGYGQKMADLDFTEDISKELVEKEDEIGLLAKAFENISVNLRDFARKTLESAEQVAASSEELTSTSQQTAEAANEITKTIEEMANSAEDQARQTESGAMNVNVLGETISKNQQMMGSLNKAIEKVDILKNEGVTTLKELVEKTMDSEKISKEVYKVIIDSNKSAEKIENASEMIKSIASQTNLLALNAAIEAARAGESGKGFAVVADEIRKLAEQSNAFTDEISLVINELAVQTEKAVESMEIVSDNTKKQTKSVENTNKKFEGISIAIDEMQKVVQTLNESGKDMESKKNEIIAVIDNLSAISQENAAGTEETVAAVEEQTASISELANASESLAKLAEDMQVSISRFKY</sequence>
<proteinExistence type="inferred from homology"/>
<dbReference type="PANTHER" id="PTHR32089:SF112">
    <property type="entry name" value="LYSOZYME-LIKE PROTEIN-RELATED"/>
    <property type="match status" value="1"/>
</dbReference>
<evidence type="ECO:0000256" key="6">
    <source>
        <dbReference type="ARBA" id="ARBA00023136"/>
    </source>
</evidence>
<dbReference type="Gene3D" id="1.10.287.950">
    <property type="entry name" value="Methyl-accepting chemotaxis protein"/>
    <property type="match status" value="1"/>
</dbReference>
<dbReference type="InterPro" id="IPR004089">
    <property type="entry name" value="MCPsignal_dom"/>
</dbReference>
<dbReference type="EMBL" id="JXSU01000007">
    <property type="protein sequence ID" value="KIS24607.1"/>
    <property type="molecule type" value="Genomic_DNA"/>
</dbReference>
<dbReference type="GO" id="GO:0006935">
    <property type="term" value="P:chemotaxis"/>
    <property type="evidence" value="ECO:0007669"/>
    <property type="project" value="UniProtKB-KW"/>
</dbReference>
<feature type="transmembrane region" description="Helical" evidence="10">
    <location>
        <begin position="305"/>
        <end position="325"/>
    </location>
</feature>
<protein>
    <submittedName>
        <fullName evidence="13">Chemotaxis protein</fullName>
    </submittedName>
</protein>
<dbReference type="PROSITE" id="PS50885">
    <property type="entry name" value="HAMP"/>
    <property type="match status" value="1"/>
</dbReference>
<keyword evidence="3" id="KW-0145">Chemotaxis</keyword>
<dbReference type="CDD" id="cd18773">
    <property type="entry name" value="PDC1_HK_sensor"/>
    <property type="match status" value="1"/>
</dbReference>
<dbReference type="SMART" id="SM00304">
    <property type="entry name" value="HAMP"/>
    <property type="match status" value="1"/>
</dbReference>
<dbReference type="Pfam" id="PF00672">
    <property type="entry name" value="HAMP"/>
    <property type="match status" value="1"/>
</dbReference>
<evidence type="ECO:0000256" key="7">
    <source>
        <dbReference type="ARBA" id="ARBA00023224"/>
    </source>
</evidence>
<comment type="subcellular location">
    <subcellularLocation>
        <location evidence="1">Cell membrane</location>
        <topology evidence="1">Multi-pass membrane protein</topology>
    </subcellularLocation>
</comment>
<dbReference type="AlphaFoldDB" id="A0A0D1BXK2"/>
<dbReference type="CDD" id="cd06225">
    <property type="entry name" value="HAMP"/>
    <property type="match status" value="1"/>
</dbReference>
<dbReference type="Proteomes" id="UP000032250">
    <property type="component" value="Unassembled WGS sequence"/>
</dbReference>
<dbReference type="InterPro" id="IPR033479">
    <property type="entry name" value="dCache_1"/>
</dbReference>
<reference evidence="13 14" key="1">
    <citation type="submission" date="2014-06" db="EMBL/GenBank/DDBJ databases">
        <title>Genome characterization of distinct group I Clostridium botulinum lineages.</title>
        <authorList>
            <person name="Giordani F."/>
            <person name="Anselmo A."/>
            <person name="Fillo S."/>
            <person name="Palozzi A.M."/>
            <person name="Fortunato A."/>
            <person name="Gentile B."/>
            <person name="Ciammaruconi A."/>
            <person name="Anniballi F."/>
            <person name="De Medici D."/>
            <person name="Lista F."/>
        </authorList>
    </citation>
    <scope>NUCLEOTIDE SEQUENCE [LARGE SCALE GENOMIC DNA]</scope>
    <source>
        <strain evidence="13 14">B2 450</strain>
    </source>
</reference>
<dbReference type="InterPro" id="IPR029151">
    <property type="entry name" value="Sensor-like_sf"/>
</dbReference>
<organism evidence="13 14">
    <name type="scientific">Clostridium botulinum B2 450</name>
    <dbReference type="NCBI Taxonomy" id="1379739"/>
    <lineage>
        <taxon>Bacteria</taxon>
        <taxon>Bacillati</taxon>
        <taxon>Bacillota</taxon>
        <taxon>Clostridia</taxon>
        <taxon>Eubacteriales</taxon>
        <taxon>Clostridiaceae</taxon>
        <taxon>Clostridium</taxon>
    </lineage>
</organism>
<dbReference type="Gene3D" id="1.10.8.500">
    <property type="entry name" value="HAMP domain in histidine kinase"/>
    <property type="match status" value="1"/>
</dbReference>
<accession>A0A0D1BXK2</accession>
<evidence type="ECO:0000256" key="5">
    <source>
        <dbReference type="ARBA" id="ARBA00022989"/>
    </source>
</evidence>
<dbReference type="GO" id="GO:0005886">
    <property type="term" value="C:plasma membrane"/>
    <property type="evidence" value="ECO:0007669"/>
    <property type="project" value="UniProtKB-SubCell"/>
</dbReference>
<dbReference type="PATRIC" id="fig|1379739.3.peg.3163"/>
<name>A0A0D1BXK2_CLOBO</name>
<dbReference type="PROSITE" id="PS50111">
    <property type="entry name" value="CHEMOTAXIS_TRANSDUC_2"/>
    <property type="match status" value="1"/>
</dbReference>
<feature type="domain" description="HAMP" evidence="12">
    <location>
        <begin position="326"/>
        <end position="381"/>
    </location>
</feature>
<feature type="transmembrane region" description="Helical" evidence="10">
    <location>
        <begin position="15"/>
        <end position="36"/>
    </location>
</feature>
<comment type="caution">
    <text evidence="13">The sequence shown here is derived from an EMBL/GenBank/DDBJ whole genome shotgun (WGS) entry which is preliminary data.</text>
</comment>
<keyword evidence="6 10" id="KW-0472">Membrane</keyword>
<evidence type="ECO:0000256" key="9">
    <source>
        <dbReference type="PROSITE-ProRule" id="PRU00284"/>
    </source>
</evidence>
<dbReference type="Pfam" id="PF02743">
    <property type="entry name" value="dCache_1"/>
    <property type="match status" value="1"/>
</dbReference>
<evidence type="ECO:0000256" key="8">
    <source>
        <dbReference type="ARBA" id="ARBA00029447"/>
    </source>
</evidence>
<comment type="similarity">
    <text evidence="8">Belongs to the methyl-accepting chemotaxis (MCP) protein family.</text>
</comment>
<keyword evidence="2" id="KW-1003">Cell membrane</keyword>
<dbReference type="InterPro" id="IPR003660">
    <property type="entry name" value="HAMP_dom"/>
</dbReference>
<dbReference type="PANTHER" id="PTHR32089">
    <property type="entry name" value="METHYL-ACCEPTING CHEMOTAXIS PROTEIN MCPB"/>
    <property type="match status" value="1"/>
</dbReference>
<dbReference type="Gene3D" id="3.30.450.20">
    <property type="entry name" value="PAS domain"/>
    <property type="match status" value="2"/>
</dbReference>
<evidence type="ECO:0000259" key="11">
    <source>
        <dbReference type="PROSITE" id="PS50111"/>
    </source>
</evidence>
<evidence type="ECO:0000259" key="12">
    <source>
        <dbReference type="PROSITE" id="PS50885"/>
    </source>
</evidence>
<gene>
    <name evidence="13" type="ORF">N495_13850</name>
</gene>
<dbReference type="HOGENOM" id="CLU_000445_107_19_9"/>
<evidence type="ECO:0000256" key="4">
    <source>
        <dbReference type="ARBA" id="ARBA00022692"/>
    </source>
</evidence>
<dbReference type="SMART" id="SM00283">
    <property type="entry name" value="MA"/>
    <property type="match status" value="1"/>
</dbReference>
<evidence type="ECO:0000313" key="14">
    <source>
        <dbReference type="Proteomes" id="UP000032250"/>
    </source>
</evidence>
<dbReference type="Pfam" id="PF00015">
    <property type="entry name" value="MCPsignal"/>
    <property type="match status" value="1"/>
</dbReference>